<dbReference type="PANTHER" id="PTHR11161">
    <property type="entry name" value="O-ACYLTRANSFERASE"/>
    <property type="match status" value="1"/>
</dbReference>
<feature type="transmembrane region" description="Helical" evidence="2">
    <location>
        <begin position="336"/>
        <end position="354"/>
    </location>
</feature>
<evidence type="ECO:0000313" key="4">
    <source>
        <dbReference type="Proteomes" id="UP001152798"/>
    </source>
</evidence>
<feature type="transmembrane region" description="Helical" evidence="2">
    <location>
        <begin position="67"/>
        <end position="91"/>
    </location>
</feature>
<protein>
    <recommendedName>
        <fullName evidence="5">Acyltransferase 3 domain-containing protein</fullName>
    </recommendedName>
</protein>
<evidence type="ECO:0000256" key="1">
    <source>
        <dbReference type="SAM" id="MobiDB-lite"/>
    </source>
</evidence>
<feature type="transmembrane region" description="Helical" evidence="2">
    <location>
        <begin position="405"/>
        <end position="425"/>
    </location>
</feature>
<dbReference type="InterPro" id="IPR052728">
    <property type="entry name" value="O2_lipid_transport_reg"/>
</dbReference>
<name>A0A9P0HIQ2_NEZVI</name>
<evidence type="ECO:0008006" key="5">
    <source>
        <dbReference type="Google" id="ProtNLM"/>
    </source>
</evidence>
<feature type="transmembrane region" description="Helical" evidence="2">
    <location>
        <begin position="270"/>
        <end position="288"/>
    </location>
</feature>
<dbReference type="AlphaFoldDB" id="A0A9P0HIQ2"/>
<feature type="transmembrane region" description="Helical" evidence="2">
    <location>
        <begin position="235"/>
        <end position="255"/>
    </location>
</feature>
<feature type="transmembrane region" description="Helical" evidence="2">
    <location>
        <begin position="366"/>
        <end position="385"/>
    </location>
</feature>
<accession>A0A9P0HIQ2</accession>
<feature type="transmembrane region" description="Helical" evidence="2">
    <location>
        <begin position="295"/>
        <end position="316"/>
    </location>
</feature>
<dbReference type="EMBL" id="OV725081">
    <property type="protein sequence ID" value="CAH1402499.1"/>
    <property type="molecule type" value="Genomic_DNA"/>
</dbReference>
<reference evidence="3" key="1">
    <citation type="submission" date="2022-01" db="EMBL/GenBank/DDBJ databases">
        <authorList>
            <person name="King R."/>
        </authorList>
    </citation>
    <scope>NUCLEOTIDE SEQUENCE</scope>
</reference>
<evidence type="ECO:0000313" key="3">
    <source>
        <dbReference type="EMBL" id="CAH1402499.1"/>
    </source>
</evidence>
<dbReference type="OrthoDB" id="207378at2759"/>
<dbReference type="PANTHER" id="PTHR11161:SF72">
    <property type="entry name" value="FI21449P1"/>
    <property type="match status" value="1"/>
</dbReference>
<feature type="region of interest" description="Disordered" evidence="1">
    <location>
        <begin position="127"/>
        <end position="147"/>
    </location>
</feature>
<keyword evidence="2" id="KW-0812">Transmembrane</keyword>
<feature type="transmembrane region" description="Helical" evidence="2">
    <location>
        <begin position="437"/>
        <end position="459"/>
    </location>
</feature>
<keyword evidence="2" id="KW-0472">Membrane</keyword>
<dbReference type="Proteomes" id="UP001152798">
    <property type="component" value="Chromosome 5"/>
</dbReference>
<feature type="transmembrane region" description="Helical" evidence="2">
    <location>
        <begin position="479"/>
        <end position="503"/>
    </location>
</feature>
<organism evidence="3 4">
    <name type="scientific">Nezara viridula</name>
    <name type="common">Southern green stink bug</name>
    <name type="synonym">Cimex viridulus</name>
    <dbReference type="NCBI Taxonomy" id="85310"/>
    <lineage>
        <taxon>Eukaryota</taxon>
        <taxon>Metazoa</taxon>
        <taxon>Ecdysozoa</taxon>
        <taxon>Arthropoda</taxon>
        <taxon>Hexapoda</taxon>
        <taxon>Insecta</taxon>
        <taxon>Pterygota</taxon>
        <taxon>Neoptera</taxon>
        <taxon>Paraneoptera</taxon>
        <taxon>Hemiptera</taxon>
        <taxon>Heteroptera</taxon>
        <taxon>Panheteroptera</taxon>
        <taxon>Pentatomomorpha</taxon>
        <taxon>Pentatomoidea</taxon>
        <taxon>Pentatomidae</taxon>
        <taxon>Pentatominae</taxon>
        <taxon>Nezara</taxon>
    </lineage>
</organism>
<keyword evidence="4" id="KW-1185">Reference proteome</keyword>
<evidence type="ECO:0000256" key="2">
    <source>
        <dbReference type="SAM" id="Phobius"/>
    </source>
</evidence>
<proteinExistence type="predicted"/>
<gene>
    <name evidence="3" type="ORF">NEZAVI_LOCUS11307</name>
</gene>
<sequence length="511" mass="57464">MAIVNANRTAAQGVLVGVCLPTSCSNEEAEEILNFSINSAGLNSYRTVELSPVKDPNSVYEITSDPVFWILFSFTLVIFVLALIGTGFEIYEDYKIEKRKISKYVYDNYTYEIAKSPELPTSVNELKIPAGANNNDNSEGESSERNSVNSEEVVGKFTRIWKEVLLSFSLKKNFKQICEKSVGDDTIPTIHGLRSMSMAWVILGHTCLIALRYSDNPAYRSIVEKQLIFQTINKGAYSVDTFFFISGLLVSYLYFRTTSKHDITKYTKTTGFTSAFLEFISLIGYRFARYFKAAAALMTFFLISSWFTTGFIAYSNNHIPNEDDPLALFDKIYDKPWTRLGPYIVGMSVGWLLFKTNCKIKMNKVMVITGWTLTLSLLLFLIYGLSGTKLHPITAAAFSSLSHTLWALGLSWIVIACSTGYGGYISDILSSSILYPFSRVTYCAYLVHPVVIRSMTMRLDSPLHLSPEMVIVMYTGHLILSYIISFIISILFEAPLVSLLRIVSPTKRKSK</sequence>
<keyword evidence="2" id="KW-1133">Transmembrane helix</keyword>